<dbReference type="OrthoDB" id="5476657at2"/>
<organism evidence="9 10">
    <name type="scientific">Brevundimonas intermedia</name>
    <dbReference type="NCBI Taxonomy" id="74315"/>
    <lineage>
        <taxon>Bacteria</taxon>
        <taxon>Pseudomonadati</taxon>
        <taxon>Pseudomonadota</taxon>
        <taxon>Alphaproteobacteria</taxon>
        <taxon>Caulobacterales</taxon>
        <taxon>Caulobacteraceae</taxon>
        <taxon>Brevundimonas</taxon>
    </lineage>
</organism>
<dbReference type="Proteomes" id="UP000298216">
    <property type="component" value="Unassembled WGS sequence"/>
</dbReference>
<keyword evidence="4" id="KW-0798">TonB box</keyword>
<evidence type="ECO:0000256" key="5">
    <source>
        <dbReference type="SAM" id="MobiDB-lite"/>
    </source>
</evidence>
<dbReference type="EMBL" id="SPVH01000002">
    <property type="protein sequence ID" value="TFW14561.1"/>
    <property type="molecule type" value="Genomic_DNA"/>
</dbReference>
<feature type="signal peptide" evidence="6">
    <location>
        <begin position="1"/>
        <end position="22"/>
    </location>
</feature>
<proteinExistence type="inferred from homology"/>
<dbReference type="InterPro" id="IPR012910">
    <property type="entry name" value="Plug_dom"/>
</dbReference>
<keyword evidence="9" id="KW-0675">Receptor</keyword>
<evidence type="ECO:0000256" key="1">
    <source>
        <dbReference type="ARBA" id="ARBA00004442"/>
    </source>
</evidence>
<comment type="subcellular location">
    <subcellularLocation>
        <location evidence="1 4">Cell outer membrane</location>
    </subcellularLocation>
</comment>
<name>A0A4Y9S256_9CAUL</name>
<dbReference type="Pfam" id="PF07715">
    <property type="entry name" value="Plug"/>
    <property type="match status" value="1"/>
</dbReference>
<comment type="similarity">
    <text evidence="4">Belongs to the TonB-dependent receptor family.</text>
</comment>
<dbReference type="Pfam" id="PF00593">
    <property type="entry name" value="TonB_dep_Rec_b-barrel"/>
    <property type="match status" value="1"/>
</dbReference>
<dbReference type="InterPro" id="IPR000531">
    <property type="entry name" value="Beta-barrel_TonB"/>
</dbReference>
<keyword evidence="3" id="KW-0998">Cell outer membrane</keyword>
<feature type="compositionally biased region" description="Basic and acidic residues" evidence="5">
    <location>
        <begin position="212"/>
        <end position="227"/>
    </location>
</feature>
<accession>A0A4Y9S256</accession>
<evidence type="ECO:0000256" key="4">
    <source>
        <dbReference type="RuleBase" id="RU003357"/>
    </source>
</evidence>
<reference evidence="9 10" key="1">
    <citation type="submission" date="2019-03" db="EMBL/GenBank/DDBJ databases">
        <title>Draft genome of Brevundimonas sp. a heavy metal resistant soil bacteria.</title>
        <authorList>
            <person name="Soto J."/>
        </authorList>
    </citation>
    <scope>NUCLEOTIDE SEQUENCE [LARGE SCALE GENOMIC DNA]</scope>
    <source>
        <strain evidence="9 10">B-10</strain>
    </source>
</reference>
<dbReference type="InterPro" id="IPR036942">
    <property type="entry name" value="Beta-barrel_TonB_sf"/>
</dbReference>
<comment type="caution">
    <text evidence="9">The sequence shown here is derived from an EMBL/GenBank/DDBJ whole genome shotgun (WGS) entry which is preliminary data.</text>
</comment>
<evidence type="ECO:0000259" key="8">
    <source>
        <dbReference type="Pfam" id="PF07715"/>
    </source>
</evidence>
<evidence type="ECO:0000256" key="6">
    <source>
        <dbReference type="SAM" id="SignalP"/>
    </source>
</evidence>
<dbReference type="InterPro" id="IPR037066">
    <property type="entry name" value="Plug_dom_sf"/>
</dbReference>
<dbReference type="PANTHER" id="PTHR40980">
    <property type="entry name" value="PLUG DOMAIN-CONTAINING PROTEIN"/>
    <property type="match status" value="1"/>
</dbReference>
<feature type="region of interest" description="Disordered" evidence="5">
    <location>
        <begin position="208"/>
        <end position="241"/>
    </location>
</feature>
<protein>
    <submittedName>
        <fullName evidence="9">TonB-dependent receptor</fullName>
    </submittedName>
</protein>
<feature type="chain" id="PRO_5021380046" evidence="6">
    <location>
        <begin position="23"/>
        <end position="750"/>
    </location>
</feature>
<dbReference type="Gene3D" id="2.170.130.10">
    <property type="entry name" value="TonB-dependent receptor, plug domain"/>
    <property type="match status" value="1"/>
</dbReference>
<dbReference type="SUPFAM" id="SSF56935">
    <property type="entry name" value="Porins"/>
    <property type="match status" value="1"/>
</dbReference>
<dbReference type="AlphaFoldDB" id="A0A4Y9S256"/>
<evidence type="ECO:0000259" key="7">
    <source>
        <dbReference type="Pfam" id="PF00593"/>
    </source>
</evidence>
<dbReference type="CDD" id="cd01347">
    <property type="entry name" value="ligand_gated_channel"/>
    <property type="match status" value="1"/>
</dbReference>
<dbReference type="Gene3D" id="2.40.170.20">
    <property type="entry name" value="TonB-dependent receptor, beta-barrel domain"/>
    <property type="match status" value="1"/>
</dbReference>
<feature type="domain" description="TonB-dependent receptor plug" evidence="8">
    <location>
        <begin position="67"/>
        <end position="157"/>
    </location>
</feature>
<gene>
    <name evidence="9" type="ORF">EGY25_05050</name>
</gene>
<keyword evidence="10" id="KW-1185">Reference proteome</keyword>
<evidence type="ECO:0000256" key="3">
    <source>
        <dbReference type="ARBA" id="ARBA00023237"/>
    </source>
</evidence>
<keyword evidence="6" id="KW-0732">Signal</keyword>
<evidence type="ECO:0000313" key="10">
    <source>
        <dbReference type="Proteomes" id="UP000298216"/>
    </source>
</evidence>
<sequence length="750" mass="83004">MKIKLLMGAALAPLAFAPPVLAADEVAPQQTAQTPVTALEEVVVTGEPAMRNRTDDVVPTLSYDLDYFQRFEPLTAGDALKRVPSVTFLSDVLESDGVRMRGLDSAYTQILINGERVPGANLDRSFFVDRIPAELIERVEVVRSSSANRSGDAVAGAINIVLRDALSLDGGYVRLGALHWEDSEYGQWGGTYGAVWGGQVGPGRLLIGGNIQDRRNPKQKFSERYEEPNGELTDTEAQTDTRDGTDYSANLSYEMPVAGGNLELSGVFVRTDRVQDESSIEYDEGDVNDVAKINANPLDIRTDNWAVNSRYEREMLGGETTFKLGYATIDDEQFEQEEELDVGDEVIEGERTRTNVKDEEIQAAIEHKIKLGGELELEFGVQYSKKNRDSTVFSAEAEAEDEPVFRALLDSEYGDFEAVDGGINSIEETRIDPYIMLSGENGPAKWEAGLRYETTDFSITDETVAAADRTNDKDYGILLPSASVRFKLSDSDRITASVARTVRRPNFDFLSPALLEGEYGDNDFIGNPDLEPETAWGADLGFERRLGRRGVIGVNAFYRDITDLIEITNTGEEAEDEPDAFRLTAENVGDGQVWGVEFDLSTPLDFIGMEHTGVFLNYSWLDSSVDDFLGERRFNSQSDYVFNVGFTQDIPTWGAAFGATYRKQGDAKGRIVGEEVVTSYGGDLEIFIEKQVASNVVIRFTGSNLLDSSKDETFDKFNTIADQIDRDYDEFEIESENAGPVFQLVARMAF</sequence>
<dbReference type="GO" id="GO:0009279">
    <property type="term" value="C:cell outer membrane"/>
    <property type="evidence" value="ECO:0007669"/>
    <property type="project" value="UniProtKB-SubCell"/>
</dbReference>
<evidence type="ECO:0000256" key="2">
    <source>
        <dbReference type="ARBA" id="ARBA00023136"/>
    </source>
</evidence>
<dbReference type="RefSeq" id="WP_135193944.1">
    <property type="nucleotide sequence ID" value="NZ_SPVH01000002.1"/>
</dbReference>
<keyword evidence="2 4" id="KW-0472">Membrane</keyword>
<evidence type="ECO:0000313" key="9">
    <source>
        <dbReference type="EMBL" id="TFW14561.1"/>
    </source>
</evidence>
<dbReference type="PANTHER" id="PTHR40980:SF4">
    <property type="entry name" value="TONB-DEPENDENT RECEPTOR-LIKE BETA-BARREL DOMAIN-CONTAINING PROTEIN"/>
    <property type="match status" value="1"/>
</dbReference>
<feature type="domain" description="TonB-dependent receptor-like beta-barrel" evidence="7">
    <location>
        <begin position="266"/>
        <end position="666"/>
    </location>
</feature>